<dbReference type="Pfam" id="PF06250">
    <property type="entry name" value="YhcG_C"/>
    <property type="match status" value="1"/>
</dbReference>
<dbReference type="Proteomes" id="UP000285258">
    <property type="component" value="Unassembled WGS sequence"/>
</dbReference>
<reference evidence="5" key="1">
    <citation type="submission" date="2018-05" db="EMBL/GenBank/DDBJ databases">
        <title>Genome Sequencing of selected type strains of the family Eggerthellaceae.</title>
        <authorList>
            <person name="Danylec N."/>
            <person name="Stoll D.A."/>
            <person name="Doetsch A."/>
            <person name="Huch M."/>
        </authorList>
    </citation>
    <scope>NUCLEOTIDE SEQUENCE [LARGE SCALE GENOMIC DNA]</scope>
    <source>
        <strain evidence="5">DSM 27213</strain>
    </source>
</reference>
<organism evidence="4 5">
    <name type="scientific">Gordonibacter urolithinfaciens</name>
    <dbReference type="NCBI Taxonomy" id="1335613"/>
    <lineage>
        <taxon>Bacteria</taxon>
        <taxon>Bacillati</taxon>
        <taxon>Actinomycetota</taxon>
        <taxon>Coriobacteriia</taxon>
        <taxon>Eggerthellales</taxon>
        <taxon>Eggerthellaceae</taxon>
        <taxon>Gordonibacter</taxon>
    </lineage>
</organism>
<dbReference type="EMBL" id="WKZA01000013">
    <property type="protein sequence ID" value="MSA94354.1"/>
    <property type="molecule type" value="Genomic_DNA"/>
</dbReference>
<evidence type="ECO:0000313" key="3">
    <source>
        <dbReference type="EMBL" id="MSA94354.1"/>
    </source>
</evidence>
<gene>
    <name evidence="4" type="ORF">DMP12_04050</name>
    <name evidence="3" type="ORF">GKG38_04625</name>
</gene>
<dbReference type="AlphaFoldDB" id="A0A423UMJ2"/>
<dbReference type="Gene3D" id="3.40.1350.10">
    <property type="match status" value="1"/>
</dbReference>
<accession>A0A423UMJ2</accession>
<dbReference type="InterPro" id="IPR009362">
    <property type="entry name" value="YhcG_C"/>
</dbReference>
<dbReference type="PANTHER" id="PTHR30547:SF5">
    <property type="entry name" value="NUCLEASE YHCG-RELATED"/>
    <property type="match status" value="1"/>
</dbReference>
<sequence length="344" mass="39685">MSYEEIASYESVFNDIKRVLEQGRRRAIAHVNHEMLVTYWNVGRIIVEHEQENPDRAEYGAATLKRLSRELTETYGKGFSRSNLQNMRLLYLDYPICQTLSGKLSWSHYCELLSISDPDKRRFYERECIEAGWSVRELKRQISTSLYERLIQSGSTWSMQRRLSPSNDEARVVQPADIIKDPYVFEFLGIPDDAPLPESELERALVTHIEKFLLELGQGFMFVGTQQRITLNNTHYHVDMVFYNKLLRAYVLIELKTSKLMPEAVGQINMYLNYYACEINDEFDNPPIGIILCTDKDAVTAEYALGGLQNTVFASRYVSHVPGKKQLIQQVESVLVDWGQSEGA</sequence>
<dbReference type="EMBL" id="QIBW01000003">
    <property type="protein sequence ID" value="ROT91179.1"/>
    <property type="molecule type" value="Genomic_DNA"/>
</dbReference>
<feature type="domain" description="YhcG PDDEXK nuclease" evidence="1">
    <location>
        <begin position="177"/>
        <end position="327"/>
    </location>
</feature>
<dbReference type="RefSeq" id="WP_096227670.1">
    <property type="nucleotide sequence ID" value="NZ_CP168029.1"/>
</dbReference>
<proteinExistence type="predicted"/>
<dbReference type="InterPro" id="IPR053148">
    <property type="entry name" value="PD-DEXK-like_domain"/>
</dbReference>
<comment type="caution">
    <text evidence="4">The sequence shown here is derived from an EMBL/GenBank/DDBJ whole genome shotgun (WGS) entry which is preliminary data.</text>
</comment>
<name>A0A423UMJ2_9ACTN</name>
<dbReference type="GO" id="GO:0003676">
    <property type="term" value="F:nucleic acid binding"/>
    <property type="evidence" value="ECO:0007669"/>
    <property type="project" value="InterPro"/>
</dbReference>
<evidence type="ECO:0000313" key="4">
    <source>
        <dbReference type="EMBL" id="ROT91179.1"/>
    </source>
</evidence>
<reference evidence="3 6" key="4">
    <citation type="journal article" date="2019" name="Nat. Med.">
        <title>A library of human gut bacterial isolates paired with longitudinal multiomics data enables mechanistic microbiome research.</title>
        <authorList>
            <person name="Poyet M."/>
            <person name="Groussin M."/>
            <person name="Gibbons S.M."/>
            <person name="Avila-Pacheco J."/>
            <person name="Jiang X."/>
            <person name="Kearney S.M."/>
            <person name="Perrotta A.R."/>
            <person name="Berdy B."/>
            <person name="Zhao S."/>
            <person name="Lieberman T.D."/>
            <person name="Swanson P.K."/>
            <person name="Smith M."/>
            <person name="Roesemann S."/>
            <person name="Alexander J.E."/>
            <person name="Rich S.A."/>
            <person name="Livny J."/>
            <person name="Vlamakis H."/>
            <person name="Clish C."/>
            <person name="Bullock K."/>
            <person name="Deik A."/>
            <person name="Scott J."/>
            <person name="Pierce K.A."/>
            <person name="Xavier R.J."/>
            <person name="Alm E.J."/>
        </authorList>
    </citation>
    <scope>NUCLEOTIDE SEQUENCE [LARGE SCALE GENOMIC DNA]</scope>
    <source>
        <strain evidence="3 6">BIOML-A1</strain>
    </source>
</reference>
<dbReference type="Pfam" id="PF17761">
    <property type="entry name" value="DUF1016_N"/>
    <property type="match status" value="1"/>
</dbReference>
<protein>
    <submittedName>
        <fullName evidence="4">DUF1016 domain-containing protein</fullName>
    </submittedName>
    <submittedName>
        <fullName evidence="3">DUF1016 family protein</fullName>
    </submittedName>
</protein>
<dbReference type="InterPro" id="IPR041527">
    <property type="entry name" value="YhcG_N"/>
</dbReference>
<evidence type="ECO:0000313" key="5">
    <source>
        <dbReference type="Proteomes" id="UP000285258"/>
    </source>
</evidence>
<feature type="domain" description="YhcG N-terminal" evidence="2">
    <location>
        <begin position="15"/>
        <end position="149"/>
    </location>
</feature>
<dbReference type="Proteomes" id="UP000462865">
    <property type="component" value="Unassembled WGS sequence"/>
</dbReference>
<reference evidence="4" key="3">
    <citation type="journal article" date="2019" name="Microbiol. Resour. Announc.">
        <title>Draft Genome Sequences of Type Strains of Gordonibacter faecihominis, Paraeggerthella hongkongensis, Parvibacter caecicola,Slackia equolifaciens, Slackia faecicanis, and Slackia isoflavoniconvertens.</title>
        <authorList>
            <person name="Danylec N."/>
            <person name="Stoll D.A."/>
            <person name="Dotsch A."/>
            <person name="Huch M."/>
        </authorList>
    </citation>
    <scope>NUCLEOTIDE SEQUENCE</scope>
    <source>
        <strain evidence="4">DSM 27213</strain>
    </source>
</reference>
<dbReference type="InterPro" id="IPR011856">
    <property type="entry name" value="tRNA_endonuc-like_dom_sf"/>
</dbReference>
<evidence type="ECO:0000259" key="2">
    <source>
        <dbReference type="Pfam" id="PF17761"/>
    </source>
</evidence>
<evidence type="ECO:0000259" key="1">
    <source>
        <dbReference type="Pfam" id="PF06250"/>
    </source>
</evidence>
<evidence type="ECO:0000313" key="6">
    <source>
        <dbReference type="Proteomes" id="UP000462865"/>
    </source>
</evidence>
<dbReference type="PANTHER" id="PTHR30547">
    <property type="entry name" value="UNCHARACTERIZED PROTEIN YHCG-RELATED"/>
    <property type="match status" value="1"/>
</dbReference>
<reference evidence="4" key="2">
    <citation type="journal article" date="2019" name="Int. J. Syst. Evol. Microbiol.">
        <title>Gordonibacter faecihominis is a later heterotypic synonym of Gordonibacter urolithinfaciens.</title>
        <authorList>
            <person name="Danylec N."/>
            <person name="Stoll D.A."/>
            <person name="Huch M."/>
        </authorList>
    </citation>
    <scope>NUCLEOTIDE SEQUENCE</scope>
    <source>
        <strain evidence="4">DSM 27213</strain>
    </source>
</reference>